<dbReference type="GO" id="GO:0008360">
    <property type="term" value="P:regulation of cell shape"/>
    <property type="evidence" value="ECO:0007669"/>
    <property type="project" value="UniProtKB-KW"/>
</dbReference>
<gene>
    <name evidence="11" type="ORF">KTT_16910</name>
</gene>
<dbReference type="InterPro" id="IPR001967">
    <property type="entry name" value="Peptidase_S11_N"/>
</dbReference>
<dbReference type="Pfam" id="PF00768">
    <property type="entry name" value="Peptidase_S11"/>
    <property type="match status" value="1"/>
</dbReference>
<dbReference type="InterPro" id="IPR012338">
    <property type="entry name" value="Beta-lactam/transpept-like"/>
</dbReference>
<feature type="active site" description="Proton acceptor" evidence="7">
    <location>
        <position position="110"/>
    </location>
</feature>
<dbReference type="PANTHER" id="PTHR21581">
    <property type="entry name" value="D-ALANYL-D-ALANINE CARBOXYPEPTIDASE"/>
    <property type="match status" value="1"/>
</dbReference>
<keyword evidence="4" id="KW-0133">Cell shape</keyword>
<organism evidence="11 12">
    <name type="scientific">Tengunoibacter tsumagoiensis</name>
    <dbReference type="NCBI Taxonomy" id="2014871"/>
    <lineage>
        <taxon>Bacteria</taxon>
        <taxon>Bacillati</taxon>
        <taxon>Chloroflexota</taxon>
        <taxon>Ktedonobacteria</taxon>
        <taxon>Ktedonobacterales</taxon>
        <taxon>Dictyobacteraceae</taxon>
        <taxon>Tengunoibacter</taxon>
    </lineage>
</organism>
<evidence type="ECO:0000256" key="5">
    <source>
        <dbReference type="ARBA" id="ARBA00022984"/>
    </source>
</evidence>
<evidence type="ECO:0000256" key="3">
    <source>
        <dbReference type="ARBA" id="ARBA00022801"/>
    </source>
</evidence>
<dbReference type="Gene3D" id="3.40.710.10">
    <property type="entry name" value="DD-peptidase/beta-lactamase superfamily"/>
    <property type="match status" value="1"/>
</dbReference>
<comment type="similarity">
    <text evidence="1 9">Belongs to the peptidase S11 family.</text>
</comment>
<dbReference type="GO" id="GO:0006508">
    <property type="term" value="P:proteolysis"/>
    <property type="evidence" value="ECO:0007669"/>
    <property type="project" value="InterPro"/>
</dbReference>
<dbReference type="InterPro" id="IPR018044">
    <property type="entry name" value="Peptidase_S11"/>
</dbReference>
<comment type="caution">
    <text evidence="11">The sequence shown here is derived from an EMBL/GenBank/DDBJ whole genome shotgun (WGS) entry which is preliminary data.</text>
</comment>
<evidence type="ECO:0000256" key="7">
    <source>
        <dbReference type="PIRSR" id="PIRSR618044-1"/>
    </source>
</evidence>
<evidence type="ECO:0000256" key="2">
    <source>
        <dbReference type="ARBA" id="ARBA00022729"/>
    </source>
</evidence>
<keyword evidence="5" id="KW-0573">Peptidoglycan synthesis</keyword>
<evidence type="ECO:0000256" key="6">
    <source>
        <dbReference type="ARBA" id="ARBA00023316"/>
    </source>
</evidence>
<reference evidence="12" key="1">
    <citation type="submission" date="2018-12" db="EMBL/GenBank/DDBJ databases">
        <title>Tengunoibacter tsumagoiensis gen. nov., sp. nov., Dictyobacter kobayashii sp. nov., D. alpinus sp. nov., and D. joshuensis sp. nov. and description of Dictyobacteraceae fam. nov. within the order Ktedonobacterales isolated from Tengu-no-mugimeshi.</title>
        <authorList>
            <person name="Wang C.M."/>
            <person name="Zheng Y."/>
            <person name="Sakai Y."/>
            <person name="Toyoda A."/>
            <person name="Minakuchi Y."/>
            <person name="Abe K."/>
            <person name="Yokota A."/>
            <person name="Yabe S."/>
        </authorList>
    </citation>
    <scope>NUCLEOTIDE SEQUENCE [LARGE SCALE GENOMIC DNA]</scope>
    <source>
        <strain evidence="12">Uno3</strain>
    </source>
</reference>
<feature type="active site" evidence="7">
    <location>
        <position position="171"/>
    </location>
</feature>
<accession>A0A401ZYC6</accession>
<sequence length="331" mass="35468">MKRRIIGIICLLCALSLLILIPLLAFTSSGEGFLTSAGILDPTPTPTPIPYPTLPPATPIPPITPQPILTVQGAPPPLAARMSYLIDADTGHVLADTNGERPVPMASTTKIITALIAIQSGKLDQMITVKQDAIDRVGYHSDGSTDGSSAYLKVGEQIKLKDLLYGLMLPSGDDAAVAIADALGGSTETFVQRMNLFTFRLGLFQTHYVNPDGLTQDELNGQHYTTAADLTRLATYAMKIPFFAQIVQTPSYSTANHVWTNTNLLLSTYPGMNGIKTGHTDAAGWCLVFSATRNGHHLIGAILDSSSQVTRDSDTKALLDWGFNLPVRPPN</sequence>
<dbReference type="OrthoDB" id="7252792at2"/>
<evidence type="ECO:0000313" key="12">
    <source>
        <dbReference type="Proteomes" id="UP000287352"/>
    </source>
</evidence>
<dbReference type="AlphaFoldDB" id="A0A401ZYC6"/>
<dbReference type="Proteomes" id="UP000287352">
    <property type="component" value="Unassembled WGS sequence"/>
</dbReference>
<name>A0A401ZYC6_9CHLR</name>
<evidence type="ECO:0000256" key="4">
    <source>
        <dbReference type="ARBA" id="ARBA00022960"/>
    </source>
</evidence>
<evidence type="ECO:0000259" key="10">
    <source>
        <dbReference type="Pfam" id="PF00768"/>
    </source>
</evidence>
<keyword evidence="3" id="KW-0378">Hydrolase</keyword>
<dbReference type="GO" id="GO:0071555">
    <property type="term" value="P:cell wall organization"/>
    <property type="evidence" value="ECO:0007669"/>
    <property type="project" value="UniProtKB-KW"/>
</dbReference>
<evidence type="ECO:0000256" key="9">
    <source>
        <dbReference type="RuleBase" id="RU004016"/>
    </source>
</evidence>
<keyword evidence="2" id="KW-0732">Signal</keyword>
<dbReference type="GO" id="GO:0009002">
    <property type="term" value="F:serine-type D-Ala-D-Ala carboxypeptidase activity"/>
    <property type="evidence" value="ECO:0007669"/>
    <property type="project" value="InterPro"/>
</dbReference>
<dbReference type="PRINTS" id="PR00725">
    <property type="entry name" value="DADACBPTASE1"/>
</dbReference>
<keyword evidence="6" id="KW-0961">Cell wall biogenesis/degradation</keyword>
<dbReference type="EMBL" id="BIFR01000001">
    <property type="protein sequence ID" value="GCE11832.1"/>
    <property type="molecule type" value="Genomic_DNA"/>
</dbReference>
<feature type="active site" description="Acyl-ester intermediate" evidence="7">
    <location>
        <position position="107"/>
    </location>
</feature>
<dbReference type="RefSeq" id="WP_126579505.1">
    <property type="nucleotide sequence ID" value="NZ_BIFR01000001.1"/>
</dbReference>
<protein>
    <recommendedName>
        <fullName evidence="10">Peptidase S11 D-alanyl-D-alanine carboxypeptidase A N-terminal domain-containing protein</fullName>
    </recommendedName>
</protein>
<proteinExistence type="inferred from homology"/>
<evidence type="ECO:0000256" key="1">
    <source>
        <dbReference type="ARBA" id="ARBA00007164"/>
    </source>
</evidence>
<evidence type="ECO:0000313" key="11">
    <source>
        <dbReference type="EMBL" id="GCE11832.1"/>
    </source>
</evidence>
<dbReference type="PANTHER" id="PTHR21581:SF33">
    <property type="entry name" value="D-ALANYL-D-ALANINE CARBOXYPEPTIDASE DACB"/>
    <property type="match status" value="1"/>
</dbReference>
<feature type="domain" description="Peptidase S11 D-alanyl-D-alanine carboxypeptidase A N-terminal" evidence="10">
    <location>
        <begin position="75"/>
        <end position="306"/>
    </location>
</feature>
<dbReference type="GO" id="GO:0009252">
    <property type="term" value="P:peptidoglycan biosynthetic process"/>
    <property type="evidence" value="ECO:0007669"/>
    <property type="project" value="UniProtKB-KW"/>
</dbReference>
<keyword evidence="12" id="KW-1185">Reference proteome</keyword>
<dbReference type="SUPFAM" id="SSF56601">
    <property type="entry name" value="beta-lactamase/transpeptidase-like"/>
    <property type="match status" value="1"/>
</dbReference>
<feature type="binding site" evidence="8">
    <location>
        <position position="276"/>
    </location>
    <ligand>
        <name>substrate</name>
    </ligand>
</feature>
<evidence type="ECO:0000256" key="8">
    <source>
        <dbReference type="PIRSR" id="PIRSR618044-2"/>
    </source>
</evidence>